<dbReference type="SMART" id="SM00460">
    <property type="entry name" value="TGc"/>
    <property type="match status" value="1"/>
</dbReference>
<dbReference type="InterPro" id="IPR002931">
    <property type="entry name" value="Transglutaminase-like"/>
</dbReference>
<dbReference type="PANTHER" id="PTHR33490">
    <property type="entry name" value="BLR5614 PROTEIN-RELATED"/>
    <property type="match status" value="1"/>
</dbReference>
<name>A0A938YAH7_9ACTN</name>
<accession>A0A938YAH7</accession>
<protein>
    <submittedName>
        <fullName evidence="2">Transglutaminase family protein</fullName>
    </submittedName>
</protein>
<dbReference type="InterPro" id="IPR013589">
    <property type="entry name" value="Bac_transglu_N"/>
</dbReference>
<dbReference type="EMBL" id="JAERWK010000008">
    <property type="protein sequence ID" value="MBM9467012.1"/>
    <property type="molecule type" value="Genomic_DNA"/>
</dbReference>
<dbReference type="Proteomes" id="UP000663792">
    <property type="component" value="Unassembled WGS sequence"/>
</dbReference>
<dbReference type="Gene3D" id="3.10.620.30">
    <property type="match status" value="1"/>
</dbReference>
<dbReference type="Pfam" id="PF08379">
    <property type="entry name" value="Bact_transglu_N"/>
    <property type="match status" value="1"/>
</dbReference>
<reference evidence="2" key="1">
    <citation type="submission" date="2021-01" db="EMBL/GenBank/DDBJ databases">
        <title>YIM 132084 draft genome.</title>
        <authorList>
            <person name="An D."/>
        </authorList>
    </citation>
    <scope>NUCLEOTIDE SEQUENCE</scope>
    <source>
        <strain evidence="2">YIM 132084</strain>
    </source>
</reference>
<dbReference type="InterPro" id="IPR038765">
    <property type="entry name" value="Papain-like_cys_pep_sf"/>
</dbReference>
<evidence type="ECO:0000259" key="1">
    <source>
        <dbReference type="SMART" id="SM00460"/>
    </source>
</evidence>
<evidence type="ECO:0000313" key="2">
    <source>
        <dbReference type="EMBL" id="MBM9467012.1"/>
    </source>
</evidence>
<evidence type="ECO:0000313" key="3">
    <source>
        <dbReference type="Proteomes" id="UP000663792"/>
    </source>
</evidence>
<dbReference type="SUPFAM" id="SSF54001">
    <property type="entry name" value="Cysteine proteinases"/>
    <property type="match status" value="1"/>
</dbReference>
<organism evidence="2 3">
    <name type="scientific">Nakamurella leprariae</name>
    <dbReference type="NCBI Taxonomy" id="2803911"/>
    <lineage>
        <taxon>Bacteria</taxon>
        <taxon>Bacillati</taxon>
        <taxon>Actinomycetota</taxon>
        <taxon>Actinomycetes</taxon>
        <taxon>Nakamurellales</taxon>
        <taxon>Nakamurellaceae</taxon>
        <taxon>Nakamurella</taxon>
    </lineage>
</organism>
<proteinExistence type="predicted"/>
<sequence length="342" mass="36169">MVLAAAADAVDRRAGPGGGDGPVITRAYEIVHRTRYDYSDDVSVSFGRGVLRPRDLPGQRCLRHQVTVDPVPADRSDPVDVYGNTGLYFSVTQAHRRLEVTGRSLVVVQPPPLPPGAARAWESARPAGSWPDGGVVDPLAVEFSLPSPMVTLDGPADDAVRDFAAASFRPGRPLAEAVLDLTTRIHREFAYRSGATTVRSTVAEVLQARAGVCQDFAHLAVACLRSVGLAGRYVSGYLATDPPPGRERMVGVDASHAWAAVAAPGTSPDAAPGSAPEQGTAWLAFDPTNGGLVDERYATVAWGRDYADVTPLRGVIFTEARSSELTVSVDVAPVPVPEELEV</sequence>
<feature type="domain" description="Transglutaminase-like" evidence="1">
    <location>
        <begin position="205"/>
        <end position="289"/>
    </location>
</feature>
<dbReference type="Pfam" id="PF01841">
    <property type="entry name" value="Transglut_core"/>
    <property type="match status" value="1"/>
</dbReference>
<gene>
    <name evidence="2" type="ORF">JL106_06905</name>
</gene>
<dbReference type="PANTHER" id="PTHR33490:SF7">
    <property type="entry name" value="BLR2979 PROTEIN"/>
    <property type="match status" value="1"/>
</dbReference>
<dbReference type="AlphaFoldDB" id="A0A938YAH7"/>
<comment type="caution">
    <text evidence="2">The sequence shown here is derived from an EMBL/GenBank/DDBJ whole genome shotgun (WGS) entry which is preliminary data.</text>
</comment>
<keyword evidence="3" id="KW-1185">Reference proteome</keyword>